<proteinExistence type="inferred from homology"/>
<dbReference type="Proteomes" id="UP000818624">
    <property type="component" value="Chromosome 2"/>
</dbReference>
<dbReference type="PANTHER" id="PTHR12435">
    <property type="match status" value="1"/>
</dbReference>
<keyword evidence="5" id="KW-1185">Reference proteome</keyword>
<evidence type="ECO:0000313" key="5">
    <source>
        <dbReference type="Proteomes" id="UP000818624"/>
    </source>
</evidence>
<comment type="similarity">
    <text evidence="3">Belongs to the KTI12 family.</text>
</comment>
<reference evidence="4 5" key="1">
    <citation type="journal article" date="2020" name="Elife">
        <title>Loss of centromere function drives karyotype evolution in closely related Malassezia species.</title>
        <authorList>
            <person name="Sankaranarayanan S.R."/>
            <person name="Ianiri G."/>
            <person name="Coelho M.A."/>
            <person name="Reza M.H."/>
            <person name="Thimmappa B.C."/>
            <person name="Ganguly P."/>
            <person name="Vadnala R.N."/>
            <person name="Sun S."/>
            <person name="Siddharthan R."/>
            <person name="Tellgren-Roth C."/>
            <person name="Dawson T.L."/>
            <person name="Heitman J."/>
            <person name="Sanyal K."/>
        </authorList>
    </citation>
    <scope>NUCLEOTIDE SEQUENCE [LARGE SCALE GENOMIC DNA]</scope>
    <source>
        <strain evidence="4">CBS14141</strain>
    </source>
</reference>
<keyword evidence="2" id="KW-0067">ATP-binding</keyword>
<protein>
    <submittedName>
        <fullName evidence="4">Kti12, chromatin associated</fullName>
    </submittedName>
</protein>
<dbReference type="Pfam" id="PF08433">
    <property type="entry name" value="KTI12"/>
    <property type="match status" value="1"/>
</dbReference>
<evidence type="ECO:0000313" key="4">
    <source>
        <dbReference type="EMBL" id="WFD47746.1"/>
    </source>
</evidence>
<evidence type="ECO:0000256" key="1">
    <source>
        <dbReference type="ARBA" id="ARBA00022741"/>
    </source>
</evidence>
<name>A0ABY8EQ96_MALFU</name>
<dbReference type="InterPro" id="IPR027417">
    <property type="entry name" value="P-loop_NTPase"/>
</dbReference>
<dbReference type="EMBL" id="CP046235">
    <property type="protein sequence ID" value="WFD47746.1"/>
    <property type="molecule type" value="Genomic_DNA"/>
</dbReference>
<evidence type="ECO:0000256" key="2">
    <source>
        <dbReference type="ARBA" id="ARBA00022840"/>
    </source>
</evidence>
<dbReference type="InterPro" id="IPR013641">
    <property type="entry name" value="KTI12/PSTK"/>
</dbReference>
<gene>
    <name evidence="4" type="primary">KTI12</name>
    <name evidence="4" type="ORF">GLX27_002406</name>
</gene>
<keyword evidence="1" id="KW-0547">Nucleotide-binding</keyword>
<sequence length="289" mass="31577">MEMQRAFESRLAEAPNLGRVVRVSDDDVHTEKQAFDSQRTEKSARAAYLSAVRRALDHKTIVLADGGAGLNIKGYRYELWCAARELGIRCATVYTACQPELCRTWNAERMAAHSADAYTPTGLDELVARFEEPTPASRWHRPLFVVTATQGAAGVDVSPTPLDDLWHAVTQAEVQAPKAVTAQRHATSNNSLELLDGVTQRVTAAVQEQRANTPQGTVQLAVAGLAPVPLTLPAGRAFPTPARLQTLRQQFVRVYASKSEFQDLGLTHAAPEQHVAQLFAAWLQETLAS</sequence>
<organism evidence="4 5">
    <name type="scientific">Malassezia furfur</name>
    <name type="common">Pityriasis versicolor infection agent</name>
    <name type="synonym">Pityrosporum furfur</name>
    <dbReference type="NCBI Taxonomy" id="55194"/>
    <lineage>
        <taxon>Eukaryota</taxon>
        <taxon>Fungi</taxon>
        <taxon>Dikarya</taxon>
        <taxon>Basidiomycota</taxon>
        <taxon>Ustilaginomycotina</taxon>
        <taxon>Malasseziomycetes</taxon>
        <taxon>Malasseziales</taxon>
        <taxon>Malasseziaceae</taxon>
        <taxon>Malassezia</taxon>
    </lineage>
</organism>
<dbReference type="Gene3D" id="3.40.50.300">
    <property type="entry name" value="P-loop containing nucleotide triphosphate hydrolases"/>
    <property type="match status" value="1"/>
</dbReference>
<accession>A0ABY8EQ96</accession>
<evidence type="ECO:0000256" key="3">
    <source>
        <dbReference type="ARBA" id="ARBA00025768"/>
    </source>
</evidence>